<evidence type="ECO:0000256" key="3">
    <source>
        <dbReference type="ARBA" id="ARBA00022989"/>
    </source>
</evidence>
<dbReference type="PANTHER" id="PTHR13439:SF0">
    <property type="entry name" value="TOPOISOMERASE I DAMAGE AFFECTED PROTEIN 4"/>
    <property type="match status" value="1"/>
</dbReference>
<comment type="caution">
    <text evidence="8">The sequence shown here is derived from an EMBL/GenBank/DDBJ whole genome shotgun (WGS) entry which is preliminary data.</text>
</comment>
<evidence type="ECO:0000259" key="7">
    <source>
        <dbReference type="PROSITE" id="PS50922"/>
    </source>
</evidence>
<feature type="transmembrane region" description="Helical" evidence="6">
    <location>
        <begin position="85"/>
        <end position="102"/>
    </location>
</feature>
<evidence type="ECO:0000313" key="8">
    <source>
        <dbReference type="EMBL" id="KAJ4461338.1"/>
    </source>
</evidence>
<keyword evidence="3 6" id="KW-1133">Transmembrane helix</keyword>
<proteinExistence type="predicted"/>
<dbReference type="Pfam" id="PF03798">
    <property type="entry name" value="TRAM_LAG1_CLN8"/>
    <property type="match status" value="1"/>
</dbReference>
<feature type="transmembrane region" description="Helical" evidence="6">
    <location>
        <begin position="44"/>
        <end position="65"/>
    </location>
</feature>
<dbReference type="InterPro" id="IPR006634">
    <property type="entry name" value="TLC-dom"/>
</dbReference>
<feature type="transmembrane region" description="Helical" evidence="6">
    <location>
        <begin position="234"/>
        <end position="257"/>
    </location>
</feature>
<comment type="subcellular location">
    <subcellularLocation>
        <location evidence="1">Membrane</location>
        <topology evidence="1">Multi-pass membrane protein</topology>
    </subcellularLocation>
</comment>
<keyword evidence="4 5" id="KW-0472">Membrane</keyword>
<evidence type="ECO:0000313" key="9">
    <source>
        <dbReference type="Proteomes" id="UP001141327"/>
    </source>
</evidence>
<feature type="transmembrane region" description="Helical" evidence="6">
    <location>
        <begin position="6"/>
        <end position="23"/>
    </location>
</feature>
<keyword evidence="2 5" id="KW-0812">Transmembrane</keyword>
<gene>
    <name evidence="8" type="ORF">PAPYR_2390</name>
</gene>
<keyword evidence="9" id="KW-1185">Reference proteome</keyword>
<evidence type="ECO:0000256" key="2">
    <source>
        <dbReference type="ARBA" id="ARBA00022692"/>
    </source>
</evidence>
<dbReference type="PANTHER" id="PTHR13439">
    <property type="entry name" value="CT120 PROTEIN"/>
    <property type="match status" value="1"/>
</dbReference>
<dbReference type="SMART" id="SM00724">
    <property type="entry name" value="TLC"/>
    <property type="match status" value="1"/>
</dbReference>
<reference evidence="8" key="1">
    <citation type="journal article" date="2022" name="bioRxiv">
        <title>Genomics of Preaxostyla Flagellates Illuminates Evolutionary Transitions and the Path Towards Mitochondrial Loss.</title>
        <authorList>
            <person name="Novak L.V.F."/>
            <person name="Treitli S.C."/>
            <person name="Pyrih J."/>
            <person name="Halakuc P."/>
            <person name="Pipaliya S.V."/>
            <person name="Vacek V."/>
            <person name="Brzon O."/>
            <person name="Soukal P."/>
            <person name="Eme L."/>
            <person name="Dacks J.B."/>
            <person name="Karnkowska A."/>
            <person name="Elias M."/>
            <person name="Hampl V."/>
        </authorList>
    </citation>
    <scope>NUCLEOTIDE SEQUENCE</scope>
    <source>
        <strain evidence="8">RCP-MX</strain>
    </source>
</reference>
<organism evidence="8 9">
    <name type="scientific">Paratrimastix pyriformis</name>
    <dbReference type="NCBI Taxonomy" id="342808"/>
    <lineage>
        <taxon>Eukaryota</taxon>
        <taxon>Metamonada</taxon>
        <taxon>Preaxostyla</taxon>
        <taxon>Paratrimastigidae</taxon>
        <taxon>Paratrimastix</taxon>
    </lineage>
</organism>
<name>A0ABQ8UQ99_9EUKA</name>
<evidence type="ECO:0000256" key="6">
    <source>
        <dbReference type="SAM" id="Phobius"/>
    </source>
</evidence>
<dbReference type="EMBL" id="JAPMOS010000008">
    <property type="protein sequence ID" value="KAJ4461338.1"/>
    <property type="molecule type" value="Genomic_DNA"/>
</dbReference>
<evidence type="ECO:0000256" key="1">
    <source>
        <dbReference type="ARBA" id="ARBA00004141"/>
    </source>
</evidence>
<dbReference type="InterPro" id="IPR050846">
    <property type="entry name" value="TLCD"/>
</dbReference>
<evidence type="ECO:0000256" key="4">
    <source>
        <dbReference type="ARBA" id="ARBA00023136"/>
    </source>
</evidence>
<dbReference type="Proteomes" id="UP001141327">
    <property type="component" value="Unassembled WGS sequence"/>
</dbReference>
<feature type="domain" description="TLC" evidence="7">
    <location>
        <begin position="39"/>
        <end position="265"/>
    </location>
</feature>
<accession>A0ABQ8UQ99</accession>
<evidence type="ECO:0000256" key="5">
    <source>
        <dbReference type="PROSITE-ProRule" id="PRU00205"/>
    </source>
</evidence>
<sequence>MLVNAVIFILSLSFFAFFYFVSFRFSEKFFPQFRFTSETIRAEWCTRIISTCVAFVTAMISAIVLLQTRALNDPVHYTHPWVDRFFVILLAYYVNDLIVMLAHRGTPLCSHGALIHHIAAIYGLCCCLWGRVLSGYALLLLVQDLSTPFVNQRWFFKVMRETHKSLELQRASFADGAASPAYSAILSFSPRTEAINGILMWIVFGVVRSTSIFEYAVQVHRHRYAYFHALPPPYIAATFGTALILAGLDVYWFALMTRGVIRVAKRMVQTRTKEE</sequence>
<protein>
    <submittedName>
        <fullName evidence="8">TLC domain</fullName>
    </submittedName>
</protein>
<dbReference type="PROSITE" id="PS50922">
    <property type="entry name" value="TLC"/>
    <property type="match status" value="1"/>
</dbReference>
<feature type="transmembrane region" description="Helical" evidence="6">
    <location>
        <begin position="114"/>
        <end position="139"/>
    </location>
</feature>